<accession>A0ABD5YN61</accession>
<feature type="domain" description="ABC transporter" evidence="9">
    <location>
        <begin position="4"/>
        <end position="43"/>
    </location>
</feature>
<keyword evidence="2" id="KW-0813">Transport</keyword>
<comment type="caution">
    <text evidence="11">The sequence shown here is derived from an EMBL/GenBank/DDBJ whole genome shotgun (WGS) entry which is preliminary data.</text>
</comment>
<evidence type="ECO:0000256" key="5">
    <source>
        <dbReference type="ARBA" id="ARBA00022840"/>
    </source>
</evidence>
<comment type="subcellular location">
    <subcellularLocation>
        <location evidence="1">Membrane</location>
    </subcellularLocation>
</comment>
<keyword evidence="5 11" id="KW-0067">ATP-binding</keyword>
<dbReference type="InterPro" id="IPR003439">
    <property type="entry name" value="ABC_transporter-like_ATP-bd"/>
</dbReference>
<keyword evidence="8" id="KW-0472">Membrane</keyword>
<dbReference type="GO" id="GO:0005524">
    <property type="term" value="F:ATP binding"/>
    <property type="evidence" value="ECO:0007669"/>
    <property type="project" value="UniProtKB-KW"/>
</dbReference>
<reference evidence="11 12" key="1">
    <citation type="journal article" date="2019" name="Int. J. Syst. Evol. Microbiol.">
        <title>The Global Catalogue of Microorganisms (GCM) 10K type strain sequencing project: providing services to taxonomists for standard genome sequencing and annotation.</title>
        <authorList>
            <consortium name="The Broad Institute Genomics Platform"/>
            <consortium name="The Broad Institute Genome Sequencing Center for Infectious Disease"/>
            <person name="Wu L."/>
            <person name="Ma J."/>
        </authorList>
    </citation>
    <scope>NUCLEOTIDE SEQUENCE [LARGE SCALE GENOMIC DNA]</scope>
    <source>
        <strain evidence="11 12">RDMS1</strain>
    </source>
</reference>
<dbReference type="GO" id="GO:0016020">
    <property type="term" value="C:membrane"/>
    <property type="evidence" value="ECO:0007669"/>
    <property type="project" value="UniProtKB-SubCell"/>
</dbReference>
<keyword evidence="4" id="KW-0547">Nucleotide-binding</keyword>
<evidence type="ECO:0000313" key="12">
    <source>
        <dbReference type="Proteomes" id="UP001596417"/>
    </source>
</evidence>
<proteinExistence type="predicted"/>
<organism evidence="11 12">
    <name type="scientific">Halocatena marina</name>
    <dbReference type="NCBI Taxonomy" id="2934937"/>
    <lineage>
        <taxon>Archaea</taxon>
        <taxon>Methanobacteriati</taxon>
        <taxon>Methanobacteriota</taxon>
        <taxon>Stenosarchaea group</taxon>
        <taxon>Halobacteria</taxon>
        <taxon>Halobacteriales</taxon>
        <taxon>Natronomonadaceae</taxon>
        <taxon>Halocatena</taxon>
    </lineage>
</organism>
<evidence type="ECO:0000259" key="10">
    <source>
        <dbReference type="Pfam" id="PF08352"/>
    </source>
</evidence>
<keyword evidence="3" id="KW-1003">Cell membrane</keyword>
<protein>
    <submittedName>
        <fullName evidence="11">Oligopeptide/dipeptide ABC transporter ATP-binding protein</fullName>
    </submittedName>
</protein>
<dbReference type="SUPFAM" id="SSF52540">
    <property type="entry name" value="P-loop containing nucleoside triphosphate hydrolases"/>
    <property type="match status" value="1"/>
</dbReference>
<dbReference type="Proteomes" id="UP001596417">
    <property type="component" value="Unassembled WGS sequence"/>
</dbReference>
<dbReference type="NCBIfam" id="TIGR01727">
    <property type="entry name" value="oligo_HPY"/>
    <property type="match status" value="1"/>
</dbReference>
<sequence length="190" mass="21010">MLDPDRVLDAYPHELSGGMKQRALIELSLILEPDVLVRDEPTAALDLLMQRSIVSLLQDLQETYDLTLVFITHDLPLLTKILDRISVMDAFDIVETAGIDEILYSSSPPYTWALLGTTPNLFEDDDDKAEFPIRQIDVPDPTDLPAGCRFHPHCPKHERCVSANIRVRSGALDDVAAAGRTTATSTGTAR</sequence>
<dbReference type="PANTHER" id="PTHR43297:SF13">
    <property type="entry name" value="NICKEL ABC TRANSPORTER, ATP-BINDING PROTEIN"/>
    <property type="match status" value="1"/>
</dbReference>
<dbReference type="GO" id="GO:0006811">
    <property type="term" value="P:monoatomic ion transport"/>
    <property type="evidence" value="ECO:0007669"/>
    <property type="project" value="UniProtKB-KW"/>
</dbReference>
<evidence type="ECO:0000256" key="8">
    <source>
        <dbReference type="ARBA" id="ARBA00023136"/>
    </source>
</evidence>
<dbReference type="Pfam" id="PF08352">
    <property type="entry name" value="oligo_HPY"/>
    <property type="match status" value="1"/>
</dbReference>
<keyword evidence="6" id="KW-1278">Translocase</keyword>
<evidence type="ECO:0000259" key="9">
    <source>
        <dbReference type="Pfam" id="PF00005"/>
    </source>
</evidence>
<dbReference type="PANTHER" id="PTHR43297">
    <property type="entry name" value="OLIGOPEPTIDE TRANSPORT ATP-BINDING PROTEIN APPD"/>
    <property type="match status" value="1"/>
</dbReference>
<evidence type="ECO:0000313" key="11">
    <source>
        <dbReference type="EMBL" id="MFC7189025.1"/>
    </source>
</evidence>
<dbReference type="RefSeq" id="WP_390206464.1">
    <property type="nucleotide sequence ID" value="NZ_JBHSZC010000001.1"/>
</dbReference>
<dbReference type="AlphaFoldDB" id="A0ABD5YN61"/>
<dbReference type="InterPro" id="IPR013563">
    <property type="entry name" value="Oligopep_ABC_C"/>
</dbReference>
<dbReference type="EMBL" id="JBHTAX010000001">
    <property type="protein sequence ID" value="MFC7189025.1"/>
    <property type="molecule type" value="Genomic_DNA"/>
</dbReference>
<evidence type="ECO:0000256" key="3">
    <source>
        <dbReference type="ARBA" id="ARBA00022475"/>
    </source>
</evidence>
<dbReference type="Gene3D" id="3.40.50.300">
    <property type="entry name" value="P-loop containing nucleotide triphosphate hydrolases"/>
    <property type="match status" value="1"/>
</dbReference>
<keyword evidence="12" id="KW-1185">Reference proteome</keyword>
<evidence type="ECO:0000256" key="1">
    <source>
        <dbReference type="ARBA" id="ARBA00004370"/>
    </source>
</evidence>
<keyword evidence="7" id="KW-0406">Ion transport</keyword>
<evidence type="ECO:0000256" key="2">
    <source>
        <dbReference type="ARBA" id="ARBA00022448"/>
    </source>
</evidence>
<feature type="domain" description="Oligopeptide/dipeptide ABC transporter C-terminal" evidence="10">
    <location>
        <begin position="94"/>
        <end position="157"/>
    </location>
</feature>
<dbReference type="InterPro" id="IPR050388">
    <property type="entry name" value="ABC_Ni/Peptide_Import"/>
</dbReference>
<dbReference type="Pfam" id="PF00005">
    <property type="entry name" value="ABC_tran"/>
    <property type="match status" value="1"/>
</dbReference>
<name>A0ABD5YN61_9EURY</name>
<evidence type="ECO:0000256" key="7">
    <source>
        <dbReference type="ARBA" id="ARBA00023065"/>
    </source>
</evidence>
<dbReference type="InterPro" id="IPR027417">
    <property type="entry name" value="P-loop_NTPase"/>
</dbReference>
<gene>
    <name evidence="11" type="ORF">ACFQL7_03620</name>
</gene>
<evidence type="ECO:0000256" key="4">
    <source>
        <dbReference type="ARBA" id="ARBA00022741"/>
    </source>
</evidence>
<evidence type="ECO:0000256" key="6">
    <source>
        <dbReference type="ARBA" id="ARBA00022967"/>
    </source>
</evidence>